<organism evidence="2 3">
    <name type="scientific">Marixanthomonas ophiurae</name>
    <dbReference type="NCBI Taxonomy" id="387659"/>
    <lineage>
        <taxon>Bacteria</taxon>
        <taxon>Pseudomonadati</taxon>
        <taxon>Bacteroidota</taxon>
        <taxon>Flavobacteriia</taxon>
        <taxon>Flavobacteriales</taxon>
        <taxon>Flavobacteriaceae</taxon>
        <taxon>Marixanthomonas</taxon>
    </lineage>
</organism>
<keyword evidence="3" id="KW-1185">Reference proteome</keyword>
<reference evidence="2 3" key="1">
    <citation type="journal article" date="2007" name="Int. J. Syst. Evol. Microbiol.">
        <title>Marixanthomonas ophiurae gen. nov., sp. nov., a marine bacterium of the family Flavobacteriaceae isolated from a deep-sea brittle star.</title>
        <authorList>
            <person name="Romanenko L.A."/>
            <person name="Uchino M."/>
            <person name="Frolova G.M."/>
            <person name="Mikhailov V.V."/>
        </authorList>
    </citation>
    <scope>NUCLEOTIDE SEQUENCE [LARGE SCALE GENOMIC DNA]</scope>
    <source>
        <strain evidence="2 3">KMM 3046</strain>
    </source>
</reference>
<dbReference type="AlphaFoldDB" id="A0A3E1QBS4"/>
<dbReference type="RefSeq" id="WP_117158579.1">
    <property type="nucleotide sequence ID" value="NZ_QVID01000001.1"/>
</dbReference>
<accession>A0A3E1QBS4</accession>
<evidence type="ECO:0000313" key="3">
    <source>
        <dbReference type="Proteomes" id="UP000261082"/>
    </source>
</evidence>
<feature type="domain" description="Outer membrane protein beta-barrel" evidence="1">
    <location>
        <begin position="21"/>
        <end position="209"/>
    </location>
</feature>
<sequence length="234" mass="26948">MLNSFKIVFFLIGLVYAFPSFSQEKENDTTLDTKYREDQFYIGLNYNIISSVPNGVNSRGLSGGIQLGYFRDMPINKRRNIAIAIGAGLAFDQFGQNLFIGEEANETTIFRVLDDEVSFDQNRFTMAALEIPIQFRWRTSTAETYKFWRIYAGMKVGYTYWYKATFKQSNNKVVQTDIPEFDNVRLSANLSFGYNTFNFYASYSINPFFKDATTSDGETVDFKAIKLGLIFYIL</sequence>
<evidence type="ECO:0000259" key="1">
    <source>
        <dbReference type="Pfam" id="PF13568"/>
    </source>
</evidence>
<dbReference type="EMBL" id="QVID01000001">
    <property type="protein sequence ID" value="RFN59544.1"/>
    <property type="molecule type" value="Genomic_DNA"/>
</dbReference>
<proteinExistence type="predicted"/>
<evidence type="ECO:0000313" key="2">
    <source>
        <dbReference type="EMBL" id="RFN59544.1"/>
    </source>
</evidence>
<dbReference type="Pfam" id="PF13568">
    <property type="entry name" value="OMP_b-brl_2"/>
    <property type="match status" value="1"/>
</dbReference>
<comment type="caution">
    <text evidence="2">The sequence shown here is derived from an EMBL/GenBank/DDBJ whole genome shotgun (WGS) entry which is preliminary data.</text>
</comment>
<name>A0A3E1QBS4_9FLAO</name>
<dbReference type="InterPro" id="IPR025665">
    <property type="entry name" value="Beta-barrel_OMP_2"/>
</dbReference>
<dbReference type="Proteomes" id="UP000261082">
    <property type="component" value="Unassembled WGS sequence"/>
</dbReference>
<dbReference type="OrthoDB" id="959017at2"/>
<protein>
    <submittedName>
        <fullName evidence="2">PorT family protein</fullName>
    </submittedName>
</protein>
<gene>
    <name evidence="2" type="ORF">DZ858_05650</name>
</gene>